<dbReference type="EMBL" id="LTAI01000821">
    <property type="protein sequence ID" value="ORD98303.1"/>
    <property type="molecule type" value="Genomic_DNA"/>
</dbReference>
<dbReference type="VEuPathDB" id="MicrosporidiaDB:HERIO_1881"/>
<evidence type="ECO:0000313" key="3">
    <source>
        <dbReference type="Proteomes" id="UP000192501"/>
    </source>
</evidence>
<dbReference type="AlphaFoldDB" id="A0A1X0QF11"/>
<organism evidence="2 3">
    <name type="scientific">Hepatospora eriocheir</name>
    <dbReference type="NCBI Taxonomy" id="1081669"/>
    <lineage>
        <taxon>Eukaryota</taxon>
        <taxon>Fungi</taxon>
        <taxon>Fungi incertae sedis</taxon>
        <taxon>Microsporidia</taxon>
        <taxon>Hepatosporidae</taxon>
        <taxon>Hepatospora</taxon>
    </lineage>
</organism>
<protein>
    <submittedName>
        <fullName evidence="2">CHD6</fullName>
    </submittedName>
</protein>
<dbReference type="VEuPathDB" id="MicrosporidiaDB:HERIO_223"/>
<keyword evidence="1" id="KW-0539">Nucleus</keyword>
<comment type="caution">
    <text evidence="2">The sequence shown here is derived from an EMBL/GenBank/DDBJ whole genome shotgun (WGS) entry which is preliminary data.</text>
</comment>
<dbReference type="Proteomes" id="UP000192501">
    <property type="component" value="Unassembled WGS sequence"/>
</dbReference>
<name>A0A1X0QF11_9MICR</name>
<proteinExistence type="predicted"/>
<dbReference type="VEuPathDB" id="MicrosporidiaDB:A0H76_2766"/>
<gene>
    <name evidence="2" type="primary">CHD6</name>
    <name evidence="2" type="ORF">A0H76_2766</name>
</gene>
<dbReference type="PANTHER" id="PTHR45623">
    <property type="entry name" value="CHROMODOMAIN-HELICASE-DNA-BINDING PROTEIN 3-RELATED-RELATED"/>
    <property type="match status" value="1"/>
</dbReference>
<evidence type="ECO:0000313" key="2">
    <source>
        <dbReference type="EMBL" id="ORD98303.1"/>
    </source>
</evidence>
<sequence length="426" mass="50345">MSFDNKPVPASEKNKEKLDSIQMLLKKGAYGALMNNDDEADKFCEENIDKILERSTVVQKSESGNVFSKATFQFNEEIDDPFFWDFIVNQKKGDTSEMKIRRHCRKLAREGSLSEIMKEDLMNIEQKLGENFNKDSQEYFLKIFLIILLHNISDLNSSIFDEELKDDALIVGQIYKYCIDLVSNQKTKGDFMDHIDYINVPYDATYFEKYSEIYLKYHEQYLFKVQIPILVYKVKDFIDQVDSRKGFNKQDDLDIVDKITKLGYNNFTIKSKSADEVMQRVRKIITVLYRKINTEENDNLYFKAIINFGRVTELNKDSIIEFIGKQPDGIREIVNKISQSSKKPKKDSIEYNCYERIQFFDKLTQLNEIPTIKKINMPKYWNKESDYKLREYLLTNGFSKLKIDYQLNEDQVIKRFETLFNKALND</sequence>
<reference evidence="2 3" key="1">
    <citation type="journal article" date="2017" name="Environ. Microbiol.">
        <title>Decay of the glycolytic pathway and adaptation to intranuclear parasitism within Enterocytozoonidae microsporidia.</title>
        <authorList>
            <person name="Wiredu Boakye D."/>
            <person name="Jaroenlak P."/>
            <person name="Prachumwat A."/>
            <person name="Williams T.A."/>
            <person name="Bateman K.S."/>
            <person name="Itsathitphaisarn O."/>
            <person name="Sritunyalucksana K."/>
            <person name="Paszkiewicz K.H."/>
            <person name="Moore K.A."/>
            <person name="Stentiford G.D."/>
            <person name="Williams B.A."/>
        </authorList>
    </citation>
    <scope>NUCLEOTIDE SEQUENCE [LARGE SCALE GENOMIC DNA]</scope>
    <source>
        <strain evidence="3">canceri</strain>
    </source>
</reference>
<evidence type="ECO:0000256" key="1">
    <source>
        <dbReference type="ARBA" id="ARBA00023242"/>
    </source>
</evidence>
<accession>A0A1X0QF11</accession>